<proteinExistence type="predicted"/>
<name>A0ABQ9F1V9_TEGGR</name>
<dbReference type="SUPFAM" id="SSF52266">
    <property type="entry name" value="SGNH hydrolase"/>
    <property type="match status" value="2"/>
</dbReference>
<evidence type="ECO:0008006" key="3">
    <source>
        <dbReference type="Google" id="ProtNLM"/>
    </source>
</evidence>
<evidence type="ECO:0000313" key="2">
    <source>
        <dbReference type="Proteomes" id="UP001217089"/>
    </source>
</evidence>
<dbReference type="EMBL" id="JARBDR010000640">
    <property type="protein sequence ID" value="KAJ8309867.1"/>
    <property type="molecule type" value="Genomic_DNA"/>
</dbReference>
<evidence type="ECO:0000313" key="1">
    <source>
        <dbReference type="EMBL" id="KAJ8309867.1"/>
    </source>
</evidence>
<gene>
    <name evidence="1" type="ORF">KUTeg_011732</name>
</gene>
<organism evidence="1 2">
    <name type="scientific">Tegillarca granosa</name>
    <name type="common">Malaysian cockle</name>
    <name type="synonym">Anadara granosa</name>
    <dbReference type="NCBI Taxonomy" id="220873"/>
    <lineage>
        <taxon>Eukaryota</taxon>
        <taxon>Metazoa</taxon>
        <taxon>Spiralia</taxon>
        <taxon>Lophotrochozoa</taxon>
        <taxon>Mollusca</taxon>
        <taxon>Bivalvia</taxon>
        <taxon>Autobranchia</taxon>
        <taxon>Pteriomorphia</taxon>
        <taxon>Arcoida</taxon>
        <taxon>Arcoidea</taxon>
        <taxon>Arcidae</taxon>
        <taxon>Tegillarca</taxon>
    </lineage>
</organism>
<dbReference type="Gene3D" id="3.40.50.1110">
    <property type="entry name" value="SGNH hydrolase"/>
    <property type="match status" value="2"/>
</dbReference>
<reference evidence="1 2" key="1">
    <citation type="submission" date="2022-12" db="EMBL/GenBank/DDBJ databases">
        <title>Chromosome-level genome of Tegillarca granosa.</title>
        <authorList>
            <person name="Kim J."/>
        </authorList>
    </citation>
    <scope>NUCLEOTIDE SEQUENCE [LARGE SCALE GENOMIC DNA]</scope>
    <source>
        <strain evidence="1">Teg-2019</strain>
        <tissue evidence="1">Adductor muscle</tissue>
    </source>
</reference>
<protein>
    <recommendedName>
        <fullName evidence="3">SGNH hydrolase-type esterase domain-containing protein</fullName>
    </recommendedName>
</protein>
<keyword evidence="2" id="KW-1185">Reference proteome</keyword>
<accession>A0ABQ9F1V9</accession>
<sequence length="359" mass="41229">MCEQPISDVQHWNVALIGHSYIRRLQSHMDGFPADANLRLNRSLYTVTTCSRGGLKVCTLANDVSMTQFSTQQDIVFLQIGGNDLCDPRLKNSCHQITSFAQYLRHGVGVRRVIIGQLLRRQPWATDSDYNARVFRLNNLFSAWTKENQDLSIYFWHHRGFSDAALSYLDPRDGSHMDGFPADANQRLNRSLYTVTTCSRGGLKVCTLANDVSMTQFSTQQDIVFLQIGGNDLCDPRLKNSCHQITSFAQYLRHGVGVRRVIIGQLLRRQPWATDSDYNARVFRLNNLFSAWTKENQDLSIYFWHHRGFSDAALSYLDPRDGVHLFYSSTNQNIMRKYLRSVRSEVLHTSHDPRNICII</sequence>
<dbReference type="Proteomes" id="UP001217089">
    <property type="component" value="Unassembled WGS sequence"/>
</dbReference>
<comment type="caution">
    <text evidence="1">The sequence shown here is derived from an EMBL/GenBank/DDBJ whole genome shotgun (WGS) entry which is preliminary data.</text>
</comment>
<dbReference type="InterPro" id="IPR036514">
    <property type="entry name" value="SGNH_hydro_sf"/>
</dbReference>